<evidence type="ECO:0000313" key="2">
    <source>
        <dbReference type="Proteomes" id="UP000092574"/>
    </source>
</evidence>
<dbReference type="Proteomes" id="UP000092574">
    <property type="component" value="Chromosome"/>
</dbReference>
<keyword evidence="2" id="KW-1185">Reference proteome</keyword>
<dbReference type="OrthoDB" id="2627934at2"/>
<evidence type="ECO:0000313" key="1">
    <source>
        <dbReference type="EMBL" id="ANU74450.2"/>
    </source>
</evidence>
<gene>
    <name evidence="1" type="ORF">A4V09_00860</name>
</gene>
<reference evidence="1" key="1">
    <citation type="submission" date="2017-04" db="EMBL/GenBank/DDBJ databases">
        <title>Complete Genome Sequences of Twelve Strains of a Stable Defined Moderately Diverse Mouse Microbiota 2 (sDMDMm2).</title>
        <authorList>
            <person name="Uchimura Y."/>
            <person name="Wyss M."/>
            <person name="Brugiroux S."/>
            <person name="Limenitakis J.P."/>
            <person name="Stecher B."/>
            <person name="McCoy K.D."/>
            <person name="Macpherson A.J."/>
        </authorList>
    </citation>
    <scope>NUCLEOTIDE SEQUENCE</scope>
    <source>
        <strain evidence="1">YL58</strain>
    </source>
</reference>
<organism evidence="1 2">
    <name type="scientific">Blautia pseudococcoides</name>
    <dbReference type="NCBI Taxonomy" id="1796616"/>
    <lineage>
        <taxon>Bacteria</taxon>
        <taxon>Bacillati</taxon>
        <taxon>Bacillota</taxon>
        <taxon>Clostridia</taxon>
        <taxon>Lachnospirales</taxon>
        <taxon>Lachnospiraceae</taxon>
        <taxon>Blautia</taxon>
    </lineage>
</organism>
<dbReference type="AlphaFoldDB" id="A0A1C7I464"/>
<proteinExistence type="predicted"/>
<name>A0A1C7I464_9FIRM</name>
<protein>
    <submittedName>
        <fullName evidence="1">Uncharacterized protein</fullName>
    </submittedName>
</protein>
<sequence length="193" mass="22503">MMVMLIISNYSTNVYEVLYMILPRICRECGCTFQGGPRAWFCPSCGAKRRKLHDREMKMRRKSGDYIPLGSIINCVDCGKKIVKTSGRLRRCPECAAIHLTNVDRKQSLEWKQAHPEKAKESKRILSRKRIEHGELKKSGIKGITWDKSTLRWRVSIYKDRKQIYLGKYKELQDAIAALEAYRTGDKDEMENR</sequence>
<dbReference type="STRING" id="1796616.A4V09_00860"/>
<accession>A0A1C7I464</accession>
<dbReference type="KEGG" id="byl:A4V09_00860"/>
<dbReference type="EMBL" id="CP015405">
    <property type="protein sequence ID" value="ANU74450.2"/>
    <property type="molecule type" value="Genomic_DNA"/>
</dbReference>